<evidence type="ECO:0000259" key="4">
    <source>
        <dbReference type="SMART" id="SM00563"/>
    </source>
</evidence>
<organism evidence="5 6">
    <name type="scientific">Candidatus Phycosocius bacilliformis</name>
    <dbReference type="NCBI Taxonomy" id="1445552"/>
    <lineage>
        <taxon>Bacteria</taxon>
        <taxon>Pseudomonadati</taxon>
        <taxon>Pseudomonadota</taxon>
        <taxon>Alphaproteobacteria</taxon>
        <taxon>Caulobacterales</taxon>
        <taxon>Caulobacterales incertae sedis</taxon>
        <taxon>Candidatus Phycosocius</taxon>
    </lineage>
</organism>
<dbReference type="PANTHER" id="PTHR10434:SF9">
    <property type="entry name" value="PHOSPHOLIPID_GLYCEROL ACYLTRANSFERASE DOMAIN-CONTAINING PROTEIN"/>
    <property type="match status" value="1"/>
</dbReference>
<dbReference type="Pfam" id="PF01553">
    <property type="entry name" value="Acyltransferase"/>
    <property type="match status" value="1"/>
</dbReference>
<accession>A0A2P2EB86</accession>
<evidence type="ECO:0000313" key="5">
    <source>
        <dbReference type="EMBL" id="GBF58320.1"/>
    </source>
</evidence>
<dbReference type="SMART" id="SM00563">
    <property type="entry name" value="PlsC"/>
    <property type="match status" value="1"/>
</dbReference>
<reference evidence="5" key="1">
    <citation type="journal article" date="2018" name="Genome Announc.">
        <title>Draft Genome Sequence of "Candidatus Phycosocius bacilliformis," an Alphaproteobacterial Ectosymbiont of the Hydrocarbon-Producing Green Alga Botryococcus braunii.</title>
        <authorList>
            <person name="Tanabe Y."/>
            <person name="Yamaguchi H."/>
            <person name="Watanabe M.M."/>
        </authorList>
    </citation>
    <scope>NUCLEOTIDE SEQUENCE [LARGE SCALE GENOMIC DNA]</scope>
    <source>
        <strain evidence="5">BOTRYCO-2</strain>
    </source>
</reference>
<sequence length="205" mass="22931">MQSHEVFDPSTHRPAPYRGFIPEIWRYLCALYLKLSGWRLQGDWPDIRKAVILAAPHTSNWDGILMLATAGQYRVTLRFMGKKSLTEGPFGKIMTWLGCVPVDRSTPNGLVASMTSAFDQARDFFLAIPPEGTRGRVEEWKKGYYLIAQAAVVPIIFAVMDFATKTVRISGVLKPTGDYEADWQLIRSHYVAATGKHPANFALPG</sequence>
<dbReference type="EMBL" id="BFBR01000006">
    <property type="protein sequence ID" value="GBF58320.1"/>
    <property type="molecule type" value="Genomic_DNA"/>
</dbReference>
<feature type="domain" description="Phospholipid/glycerol acyltransferase" evidence="4">
    <location>
        <begin position="51"/>
        <end position="163"/>
    </location>
</feature>
<dbReference type="SUPFAM" id="SSF69593">
    <property type="entry name" value="Glycerol-3-phosphate (1)-acyltransferase"/>
    <property type="match status" value="1"/>
</dbReference>
<dbReference type="PANTHER" id="PTHR10434">
    <property type="entry name" value="1-ACYL-SN-GLYCEROL-3-PHOSPHATE ACYLTRANSFERASE"/>
    <property type="match status" value="1"/>
</dbReference>
<name>A0A2P2EB86_9PROT</name>
<protein>
    <recommendedName>
        <fullName evidence="4">Phospholipid/glycerol acyltransferase domain-containing protein</fullName>
    </recommendedName>
</protein>
<keyword evidence="3" id="KW-0012">Acyltransferase</keyword>
<dbReference type="AlphaFoldDB" id="A0A2P2EB86"/>
<dbReference type="OrthoDB" id="9796839at2"/>
<evidence type="ECO:0000313" key="6">
    <source>
        <dbReference type="Proteomes" id="UP000245086"/>
    </source>
</evidence>
<dbReference type="InterPro" id="IPR002123">
    <property type="entry name" value="Plipid/glycerol_acylTrfase"/>
</dbReference>
<evidence type="ECO:0000256" key="1">
    <source>
        <dbReference type="ARBA" id="ARBA00005189"/>
    </source>
</evidence>
<evidence type="ECO:0000256" key="3">
    <source>
        <dbReference type="ARBA" id="ARBA00023315"/>
    </source>
</evidence>
<gene>
    <name evidence="5" type="ORF">PbB2_02000</name>
</gene>
<keyword evidence="2" id="KW-0808">Transferase</keyword>
<dbReference type="GO" id="GO:0003841">
    <property type="term" value="F:1-acylglycerol-3-phosphate O-acyltransferase activity"/>
    <property type="evidence" value="ECO:0007669"/>
    <property type="project" value="TreeGrafter"/>
</dbReference>
<comment type="pathway">
    <text evidence="1">Lipid metabolism.</text>
</comment>
<comment type="caution">
    <text evidence="5">The sequence shown here is derived from an EMBL/GenBank/DDBJ whole genome shotgun (WGS) entry which is preliminary data.</text>
</comment>
<dbReference type="GO" id="GO:0006654">
    <property type="term" value="P:phosphatidic acid biosynthetic process"/>
    <property type="evidence" value="ECO:0007669"/>
    <property type="project" value="TreeGrafter"/>
</dbReference>
<dbReference type="Proteomes" id="UP000245086">
    <property type="component" value="Unassembled WGS sequence"/>
</dbReference>
<evidence type="ECO:0000256" key="2">
    <source>
        <dbReference type="ARBA" id="ARBA00022679"/>
    </source>
</evidence>
<dbReference type="RefSeq" id="WP_108985193.1">
    <property type="nucleotide sequence ID" value="NZ_BFBR01000006.1"/>
</dbReference>
<keyword evidence="6" id="KW-1185">Reference proteome</keyword>
<proteinExistence type="predicted"/>